<feature type="transmembrane region" description="Helical" evidence="6">
    <location>
        <begin position="348"/>
        <end position="369"/>
    </location>
</feature>
<keyword evidence="2" id="KW-1003">Cell membrane</keyword>
<sequence>MADEALATGRPAAGHMTGTRELSRRRIGVPDIVFFVVAASSPLTVAAGGLPMSYATTGVLGVPVIYLILAVVLGTFSAGYAAMSRHISNAGAFYSYIAQGLGRVSGVGASFVALVAYNAMQVGLYGLFGFAASGLISSELGVDVPWWATSLVALVLIAFLGYRRIDLNAKVLAVLLVCESLTVLVFDISQVSSAPAGLSGEPFTWGALTTGAVGAGFCWVMASFMGFESGAIYSEECRDPRRTVSRATYIAVAVIGVFYAFTAWAMAMGTGVDKIIDAAGENGPDLVFVLGGRTLGPAFATLTQTFMVTALFAALLSFHNAVARYFFALGREGVLPKGLGLAHPRHGSPHLGSLTQTVIAALVVLGFGMSGGDPTNTLFNWFTNLGALGVILLLVVTSVSVLGFFRRRGRGENGWSRVVAPALSGAALAVVLVLAVVNFDALLGTPPDSVLNWLIPGLVLIAGVVGLAYGVWLRGSRPAVYAKIGHGADAAQDG</sequence>
<protein>
    <submittedName>
        <fullName evidence="7">APC family permease</fullName>
    </submittedName>
</protein>
<keyword evidence="5 6" id="KW-0472">Membrane</keyword>
<dbReference type="InterPro" id="IPR050367">
    <property type="entry name" value="APC_superfamily"/>
</dbReference>
<dbReference type="InterPro" id="IPR002293">
    <property type="entry name" value="AA/rel_permease1"/>
</dbReference>
<keyword evidence="4 6" id="KW-1133">Transmembrane helix</keyword>
<dbReference type="Proteomes" id="UP001432011">
    <property type="component" value="Chromosome"/>
</dbReference>
<evidence type="ECO:0000256" key="3">
    <source>
        <dbReference type="ARBA" id="ARBA00022692"/>
    </source>
</evidence>
<dbReference type="Gene3D" id="1.20.1740.10">
    <property type="entry name" value="Amino acid/polyamine transporter I"/>
    <property type="match status" value="1"/>
</dbReference>
<dbReference type="EMBL" id="CP108085">
    <property type="protein sequence ID" value="WUP76449.1"/>
    <property type="molecule type" value="Genomic_DNA"/>
</dbReference>
<dbReference type="PANTHER" id="PTHR42770">
    <property type="entry name" value="AMINO ACID TRANSPORTER-RELATED"/>
    <property type="match status" value="1"/>
</dbReference>
<dbReference type="Pfam" id="PF13520">
    <property type="entry name" value="AA_permease_2"/>
    <property type="match status" value="1"/>
</dbReference>
<feature type="transmembrane region" description="Helical" evidence="6">
    <location>
        <begin position="418"/>
        <end position="439"/>
    </location>
</feature>
<feature type="transmembrane region" description="Helical" evidence="6">
    <location>
        <begin position="306"/>
        <end position="327"/>
    </location>
</feature>
<name>A0ABZ1SVB1_9ACTN</name>
<feature type="transmembrane region" description="Helical" evidence="6">
    <location>
        <begin position="144"/>
        <end position="162"/>
    </location>
</feature>
<evidence type="ECO:0000256" key="2">
    <source>
        <dbReference type="ARBA" id="ARBA00022475"/>
    </source>
</evidence>
<evidence type="ECO:0000256" key="5">
    <source>
        <dbReference type="ARBA" id="ARBA00023136"/>
    </source>
</evidence>
<feature type="transmembrane region" description="Helical" evidence="6">
    <location>
        <begin position="64"/>
        <end position="83"/>
    </location>
</feature>
<feature type="transmembrane region" description="Helical" evidence="6">
    <location>
        <begin position="32"/>
        <end position="52"/>
    </location>
</feature>
<feature type="transmembrane region" description="Helical" evidence="6">
    <location>
        <begin position="451"/>
        <end position="473"/>
    </location>
</feature>
<evidence type="ECO:0000313" key="8">
    <source>
        <dbReference type="Proteomes" id="UP001432011"/>
    </source>
</evidence>
<proteinExistence type="predicted"/>
<dbReference type="RefSeq" id="WP_147945254.1">
    <property type="nucleotide sequence ID" value="NZ_CP108085.1"/>
</dbReference>
<feature type="transmembrane region" description="Helical" evidence="6">
    <location>
        <begin position="104"/>
        <end position="132"/>
    </location>
</feature>
<comment type="subcellular location">
    <subcellularLocation>
        <location evidence="1">Cell membrane</location>
        <topology evidence="1">Multi-pass membrane protein</topology>
    </subcellularLocation>
</comment>
<keyword evidence="3 6" id="KW-0812">Transmembrane</keyword>
<evidence type="ECO:0000256" key="1">
    <source>
        <dbReference type="ARBA" id="ARBA00004651"/>
    </source>
</evidence>
<feature type="transmembrane region" description="Helical" evidence="6">
    <location>
        <begin position="381"/>
        <end position="406"/>
    </location>
</feature>
<feature type="transmembrane region" description="Helical" evidence="6">
    <location>
        <begin position="171"/>
        <end position="191"/>
    </location>
</feature>
<evidence type="ECO:0000256" key="4">
    <source>
        <dbReference type="ARBA" id="ARBA00022989"/>
    </source>
</evidence>
<organism evidence="7 8">
    <name type="scientific">Microbispora hainanensis</name>
    <dbReference type="NCBI Taxonomy" id="568844"/>
    <lineage>
        <taxon>Bacteria</taxon>
        <taxon>Bacillati</taxon>
        <taxon>Actinomycetota</taxon>
        <taxon>Actinomycetes</taxon>
        <taxon>Streptosporangiales</taxon>
        <taxon>Streptosporangiaceae</taxon>
        <taxon>Microbispora</taxon>
    </lineage>
</organism>
<accession>A0ABZ1SVB1</accession>
<dbReference type="PIRSF" id="PIRSF006060">
    <property type="entry name" value="AA_transporter"/>
    <property type="match status" value="1"/>
</dbReference>
<evidence type="ECO:0000313" key="7">
    <source>
        <dbReference type="EMBL" id="WUP76449.1"/>
    </source>
</evidence>
<feature type="transmembrane region" description="Helical" evidence="6">
    <location>
        <begin position="203"/>
        <end position="227"/>
    </location>
</feature>
<keyword evidence="8" id="KW-1185">Reference proteome</keyword>
<evidence type="ECO:0000256" key="6">
    <source>
        <dbReference type="SAM" id="Phobius"/>
    </source>
</evidence>
<gene>
    <name evidence="7" type="ORF">OG913_05360</name>
</gene>
<dbReference type="PANTHER" id="PTHR42770:SF16">
    <property type="entry name" value="AMINO ACID PERMEASE"/>
    <property type="match status" value="1"/>
</dbReference>
<feature type="transmembrane region" description="Helical" evidence="6">
    <location>
        <begin position="247"/>
        <end position="267"/>
    </location>
</feature>
<reference evidence="7" key="1">
    <citation type="submission" date="2022-10" db="EMBL/GenBank/DDBJ databases">
        <title>The complete genomes of actinobacterial strains from the NBC collection.</title>
        <authorList>
            <person name="Joergensen T.S."/>
            <person name="Alvarez Arevalo M."/>
            <person name="Sterndorff E.B."/>
            <person name="Faurdal D."/>
            <person name="Vuksanovic O."/>
            <person name="Mourched A.-S."/>
            <person name="Charusanti P."/>
            <person name="Shaw S."/>
            <person name="Blin K."/>
            <person name="Weber T."/>
        </authorList>
    </citation>
    <scope>NUCLEOTIDE SEQUENCE</scope>
    <source>
        <strain evidence="7">NBC_00254</strain>
    </source>
</reference>